<feature type="non-terminal residue" evidence="1">
    <location>
        <position position="1"/>
    </location>
</feature>
<proteinExistence type="predicted"/>
<reference evidence="1" key="1">
    <citation type="submission" date="2014-05" db="EMBL/GenBank/DDBJ databases">
        <authorList>
            <person name="Chronopoulou M."/>
        </authorList>
    </citation>
    <scope>NUCLEOTIDE SEQUENCE</scope>
    <source>
        <tissue evidence="1">Whole organism</tissue>
    </source>
</reference>
<accession>A0A0K2UEP6</accession>
<dbReference type="AlphaFoldDB" id="A0A0K2UEP6"/>
<organism evidence="1">
    <name type="scientific">Lepeophtheirus salmonis</name>
    <name type="common">Salmon louse</name>
    <name type="synonym">Caligus salmonis</name>
    <dbReference type="NCBI Taxonomy" id="72036"/>
    <lineage>
        <taxon>Eukaryota</taxon>
        <taxon>Metazoa</taxon>
        <taxon>Ecdysozoa</taxon>
        <taxon>Arthropoda</taxon>
        <taxon>Crustacea</taxon>
        <taxon>Multicrustacea</taxon>
        <taxon>Hexanauplia</taxon>
        <taxon>Copepoda</taxon>
        <taxon>Siphonostomatoida</taxon>
        <taxon>Caligidae</taxon>
        <taxon>Lepeophtheirus</taxon>
    </lineage>
</organism>
<evidence type="ECO:0000313" key="1">
    <source>
        <dbReference type="EMBL" id="CDW36734.1"/>
    </source>
</evidence>
<protein>
    <submittedName>
        <fullName evidence="1">Uncharacterized protein</fullName>
    </submittedName>
</protein>
<sequence length="49" mass="5551">ANLVFRGPYWNLGHYARSVSGSCSRFYLIYFPGPEFSSDSPCFNCLLPN</sequence>
<name>A0A0K2UEP6_LEPSM</name>
<dbReference type="EMBL" id="HACA01019373">
    <property type="protein sequence ID" value="CDW36734.1"/>
    <property type="molecule type" value="Transcribed_RNA"/>
</dbReference>